<dbReference type="SUPFAM" id="SSF75304">
    <property type="entry name" value="Amidase signature (AS) enzymes"/>
    <property type="match status" value="1"/>
</dbReference>
<keyword evidence="2 8" id="KW-0436">Ligase</keyword>
<evidence type="ECO:0000256" key="8">
    <source>
        <dbReference type="HAMAP-Rule" id="MF_00120"/>
    </source>
</evidence>
<dbReference type="InterPro" id="IPR020556">
    <property type="entry name" value="Amidase_CS"/>
</dbReference>
<feature type="active site" description="Charge relay system" evidence="8">
    <location>
        <position position="154"/>
    </location>
</feature>
<dbReference type="NCBIfam" id="TIGR00132">
    <property type="entry name" value="gatA"/>
    <property type="match status" value="1"/>
</dbReference>
<dbReference type="InterPro" id="IPR023631">
    <property type="entry name" value="Amidase_dom"/>
</dbReference>
<evidence type="ECO:0000256" key="1">
    <source>
        <dbReference type="ARBA" id="ARBA00008069"/>
    </source>
</evidence>
<evidence type="ECO:0000256" key="5">
    <source>
        <dbReference type="ARBA" id="ARBA00022917"/>
    </source>
</evidence>
<dbReference type="InterPro" id="IPR004412">
    <property type="entry name" value="GatA"/>
</dbReference>
<organism evidence="10 11">
    <name type="scientific">Zongyangia hominis</name>
    <dbReference type="NCBI Taxonomy" id="2763677"/>
    <lineage>
        <taxon>Bacteria</taxon>
        <taxon>Bacillati</taxon>
        <taxon>Bacillota</taxon>
        <taxon>Clostridia</taxon>
        <taxon>Eubacteriales</taxon>
        <taxon>Oscillospiraceae</taxon>
        <taxon>Zongyangia</taxon>
    </lineage>
</organism>
<evidence type="ECO:0000256" key="2">
    <source>
        <dbReference type="ARBA" id="ARBA00022598"/>
    </source>
</evidence>
<reference evidence="10" key="1">
    <citation type="submission" date="2020-08" db="EMBL/GenBank/DDBJ databases">
        <title>Genome public.</title>
        <authorList>
            <person name="Liu C."/>
            <person name="Sun Q."/>
        </authorList>
    </citation>
    <scope>NUCLEOTIDE SEQUENCE</scope>
    <source>
        <strain evidence="10">NSJ-54</strain>
    </source>
</reference>
<evidence type="ECO:0000256" key="7">
    <source>
        <dbReference type="ARBA" id="ARBA00047407"/>
    </source>
</evidence>
<dbReference type="PROSITE" id="PS00571">
    <property type="entry name" value="AMIDASES"/>
    <property type="match status" value="1"/>
</dbReference>
<keyword evidence="4 8" id="KW-0067">ATP-binding</keyword>
<keyword evidence="11" id="KW-1185">Reference proteome</keyword>
<dbReference type="PANTHER" id="PTHR11895">
    <property type="entry name" value="TRANSAMIDASE"/>
    <property type="match status" value="1"/>
</dbReference>
<sequence length="481" mass="51449">MNITEMPVWELSRALQGKELSAVEAASAYLDEISAKEKDIGAYLTVTEEGALSTAAQVDKKRTQGEKLPPLAGVPMGIKDNICVRGVRTTCASRMLENFVPPYDAHVVERLAEHDYVLLGKTNLDEFAMGSSTENSFFQPTHNPRDLSRVPGGSSGGSAAAVAAGEAAYALGSDTGGSIRQPAAFCGVVGMKPTYGAVSRYGLVAFASSFDQIGPLTRDVRDNALVLSAIAGYDRRDSTSVDRAGGDFLSGIEAGVQGKKIALPREYFGEGIDPQVALAIEGAARRFAGLGAQVEEVSMESLPHALPAYYILSSAEASSNLARFDGVKYGFRAKGCRGVEELYLRSRSEGFGREVKRRIMLGSFVLSAGYYDAYYKKAQQVRTLIVEDFKRVFRGYDFILGPVAPTTAYRMGEKTRDPLSMYLGDVYTVPVNIAGLPALSLPCGANEDGLPIGMQLIGPAFSEGMLYQAGYAFETSAKGDA</sequence>
<keyword evidence="3 8" id="KW-0547">Nucleotide-binding</keyword>
<comment type="similarity">
    <text evidence="1 8">Belongs to the amidase family. GatA subfamily.</text>
</comment>
<comment type="function">
    <text evidence="6 8">Allows the formation of correctly charged Gln-tRNA(Gln) through the transamidation of misacylated Glu-tRNA(Gln) in organisms which lack glutaminyl-tRNA synthetase. The reaction takes place in the presence of glutamine and ATP through an activated gamma-phospho-Glu-tRNA(Gln).</text>
</comment>
<evidence type="ECO:0000259" key="9">
    <source>
        <dbReference type="Pfam" id="PF01425"/>
    </source>
</evidence>
<dbReference type="Gene3D" id="3.90.1300.10">
    <property type="entry name" value="Amidase signature (AS) domain"/>
    <property type="match status" value="1"/>
</dbReference>
<dbReference type="AlphaFoldDB" id="A0A926ICB7"/>
<evidence type="ECO:0000256" key="6">
    <source>
        <dbReference type="ARBA" id="ARBA00025295"/>
    </source>
</evidence>
<dbReference type="InterPro" id="IPR036928">
    <property type="entry name" value="AS_sf"/>
</dbReference>
<dbReference type="PANTHER" id="PTHR11895:SF151">
    <property type="entry name" value="GLUTAMYL-TRNA(GLN) AMIDOTRANSFERASE SUBUNIT A"/>
    <property type="match status" value="1"/>
</dbReference>
<dbReference type="InterPro" id="IPR000120">
    <property type="entry name" value="Amidase"/>
</dbReference>
<evidence type="ECO:0000256" key="4">
    <source>
        <dbReference type="ARBA" id="ARBA00022840"/>
    </source>
</evidence>
<dbReference type="GO" id="GO:0006412">
    <property type="term" value="P:translation"/>
    <property type="evidence" value="ECO:0007669"/>
    <property type="project" value="UniProtKB-UniRule"/>
</dbReference>
<protein>
    <recommendedName>
        <fullName evidence="8">Glutamyl-tRNA(Gln) amidotransferase subunit A</fullName>
        <shortName evidence="8">Glu-ADT subunit A</shortName>
        <ecNumber evidence="8">6.3.5.7</ecNumber>
    </recommendedName>
</protein>
<accession>A0A926ICB7</accession>
<feature type="active site" description="Charge relay system" evidence="8">
    <location>
        <position position="79"/>
    </location>
</feature>
<comment type="catalytic activity">
    <reaction evidence="7 8">
        <text>L-glutamyl-tRNA(Gln) + L-glutamine + ATP + H2O = L-glutaminyl-tRNA(Gln) + L-glutamate + ADP + phosphate + H(+)</text>
        <dbReference type="Rhea" id="RHEA:17521"/>
        <dbReference type="Rhea" id="RHEA-COMP:9681"/>
        <dbReference type="Rhea" id="RHEA-COMP:9684"/>
        <dbReference type="ChEBI" id="CHEBI:15377"/>
        <dbReference type="ChEBI" id="CHEBI:15378"/>
        <dbReference type="ChEBI" id="CHEBI:29985"/>
        <dbReference type="ChEBI" id="CHEBI:30616"/>
        <dbReference type="ChEBI" id="CHEBI:43474"/>
        <dbReference type="ChEBI" id="CHEBI:58359"/>
        <dbReference type="ChEBI" id="CHEBI:78520"/>
        <dbReference type="ChEBI" id="CHEBI:78521"/>
        <dbReference type="ChEBI" id="CHEBI:456216"/>
        <dbReference type="EC" id="6.3.5.7"/>
    </reaction>
</comment>
<dbReference type="GO" id="GO:0030956">
    <property type="term" value="C:glutamyl-tRNA(Gln) amidotransferase complex"/>
    <property type="evidence" value="ECO:0007669"/>
    <property type="project" value="InterPro"/>
</dbReference>
<dbReference type="GO" id="GO:0005524">
    <property type="term" value="F:ATP binding"/>
    <property type="evidence" value="ECO:0007669"/>
    <property type="project" value="UniProtKB-KW"/>
</dbReference>
<evidence type="ECO:0000313" key="11">
    <source>
        <dbReference type="Proteomes" id="UP000660861"/>
    </source>
</evidence>
<dbReference type="RefSeq" id="WP_262398282.1">
    <property type="nucleotide sequence ID" value="NZ_JACRTC010000008.1"/>
</dbReference>
<dbReference type="Proteomes" id="UP000660861">
    <property type="component" value="Unassembled WGS sequence"/>
</dbReference>
<evidence type="ECO:0000313" key="10">
    <source>
        <dbReference type="EMBL" id="MBC8571188.1"/>
    </source>
</evidence>
<feature type="active site" description="Acyl-ester intermediate" evidence="8">
    <location>
        <position position="178"/>
    </location>
</feature>
<dbReference type="EMBL" id="JACRTC010000008">
    <property type="protein sequence ID" value="MBC8571188.1"/>
    <property type="molecule type" value="Genomic_DNA"/>
</dbReference>
<evidence type="ECO:0000256" key="3">
    <source>
        <dbReference type="ARBA" id="ARBA00022741"/>
    </source>
</evidence>
<comment type="subunit">
    <text evidence="8">Heterotrimer of A, B and C subunits.</text>
</comment>
<gene>
    <name evidence="8 10" type="primary">gatA</name>
    <name evidence="10" type="ORF">H8709_10165</name>
</gene>
<keyword evidence="5 8" id="KW-0648">Protein biosynthesis</keyword>
<dbReference type="Pfam" id="PF01425">
    <property type="entry name" value="Amidase"/>
    <property type="match status" value="1"/>
</dbReference>
<feature type="domain" description="Amidase" evidence="9">
    <location>
        <begin position="25"/>
        <end position="466"/>
    </location>
</feature>
<name>A0A926ICB7_9FIRM</name>
<dbReference type="GO" id="GO:0050567">
    <property type="term" value="F:glutaminyl-tRNA synthase (glutamine-hydrolyzing) activity"/>
    <property type="evidence" value="ECO:0007669"/>
    <property type="project" value="UniProtKB-UniRule"/>
</dbReference>
<dbReference type="HAMAP" id="MF_00120">
    <property type="entry name" value="GatA"/>
    <property type="match status" value="1"/>
</dbReference>
<dbReference type="EC" id="6.3.5.7" evidence="8"/>
<comment type="caution">
    <text evidence="10">The sequence shown here is derived from an EMBL/GenBank/DDBJ whole genome shotgun (WGS) entry which is preliminary data.</text>
</comment>
<proteinExistence type="inferred from homology"/>